<evidence type="ECO:0000313" key="1">
    <source>
        <dbReference type="EMBL" id="MCJ2184055.1"/>
    </source>
</evidence>
<protein>
    <submittedName>
        <fullName evidence="1">Uncharacterized protein</fullName>
    </submittedName>
</protein>
<name>A0ABT0BG92_9SPHN</name>
<keyword evidence="2" id="KW-1185">Reference proteome</keyword>
<sequence length="64" mass="7528">MKRDGWTAGQRLMPIYDAKRWEKVARFLRLPDEERAKFADWVTKVEEAESKATCPIHMSSMDGR</sequence>
<reference evidence="1" key="1">
    <citation type="submission" date="2022-03" db="EMBL/GenBank/DDBJ databases">
        <title>Identification of a novel bacterium isolated from mangrove sediments.</title>
        <authorList>
            <person name="Pan X."/>
        </authorList>
    </citation>
    <scope>NUCLEOTIDE SEQUENCE</scope>
    <source>
        <strain evidence="1">B1949</strain>
    </source>
</reference>
<dbReference type="Proteomes" id="UP001162881">
    <property type="component" value="Unassembled WGS sequence"/>
</dbReference>
<accession>A0ABT0BG92</accession>
<gene>
    <name evidence="1" type="ORF">MTR62_15325</name>
</gene>
<dbReference type="EMBL" id="JALHLF010000074">
    <property type="protein sequence ID" value="MCJ2184055.1"/>
    <property type="molecule type" value="Genomic_DNA"/>
</dbReference>
<proteinExistence type="predicted"/>
<organism evidence="1 2">
    <name type="scientific">Novosphingobium organovorum</name>
    <dbReference type="NCBI Taxonomy" id="2930092"/>
    <lineage>
        <taxon>Bacteria</taxon>
        <taxon>Pseudomonadati</taxon>
        <taxon>Pseudomonadota</taxon>
        <taxon>Alphaproteobacteria</taxon>
        <taxon>Sphingomonadales</taxon>
        <taxon>Sphingomonadaceae</taxon>
        <taxon>Novosphingobium</taxon>
    </lineage>
</organism>
<dbReference type="RefSeq" id="WP_244022497.1">
    <property type="nucleotide sequence ID" value="NZ_JALHLF010000074.1"/>
</dbReference>
<evidence type="ECO:0000313" key="2">
    <source>
        <dbReference type="Proteomes" id="UP001162881"/>
    </source>
</evidence>
<comment type="caution">
    <text evidence="1">The sequence shown here is derived from an EMBL/GenBank/DDBJ whole genome shotgun (WGS) entry which is preliminary data.</text>
</comment>